<dbReference type="OrthoDB" id="9804309at2"/>
<evidence type="ECO:0000259" key="1">
    <source>
        <dbReference type="Pfam" id="PF02663"/>
    </source>
</evidence>
<feature type="domain" description="Formylmethanofuran dehydrogenase subunit E" evidence="1">
    <location>
        <begin position="14"/>
        <end position="135"/>
    </location>
</feature>
<dbReference type="EMBL" id="CM001441">
    <property type="protein sequence ID" value="EHQ90101.1"/>
    <property type="molecule type" value="Genomic_DNA"/>
</dbReference>
<dbReference type="InterPro" id="IPR053194">
    <property type="entry name" value="tRNA_methyltr_O"/>
</dbReference>
<proteinExistence type="predicted"/>
<dbReference type="RefSeq" id="WP_007784332.1">
    <property type="nucleotide sequence ID" value="NZ_CM001441.1"/>
</dbReference>
<dbReference type="STRING" id="768710.DesyoDRAFT_3057"/>
<dbReference type="PANTHER" id="PTHR39418">
    <property type="entry name" value="DEHYDROGENASE-RELATED"/>
    <property type="match status" value="1"/>
</dbReference>
<dbReference type="InterPro" id="IPR003814">
    <property type="entry name" value="FmdEsu_dom"/>
</dbReference>
<sequence length="146" mass="16677">MCIEKTPWEQVIDFHGHTCPGIALGYRVAQIAKRELGFSPEPETSIMITAYTHSCALDAFQIINRATYGRGNLRVEETKQHVYHFQKTGGLEELQISIRPEILEHLSVTDQSLTRREQQNKNLEAIKVILGAEESLFCSFQFVKKQ</sequence>
<dbReference type="eggNOG" id="COG2191">
    <property type="taxonomic scope" value="Bacteria"/>
</dbReference>
<dbReference type="Gene3D" id="3.30.1330.130">
    <property type="match status" value="1"/>
</dbReference>
<protein>
    <submittedName>
        <fullName evidence="2">Formylmethanofuran dehydrogenase subunit E</fullName>
    </submittedName>
</protein>
<gene>
    <name evidence="2" type="ORF">DesyoDRAFT_3057</name>
</gene>
<name>H5XVL8_9FIRM</name>
<organism evidence="2 3">
    <name type="scientific">Desulfosporosinus youngiae DSM 17734</name>
    <dbReference type="NCBI Taxonomy" id="768710"/>
    <lineage>
        <taxon>Bacteria</taxon>
        <taxon>Bacillati</taxon>
        <taxon>Bacillota</taxon>
        <taxon>Clostridia</taxon>
        <taxon>Eubacteriales</taxon>
        <taxon>Desulfitobacteriaceae</taxon>
        <taxon>Desulfosporosinus</taxon>
    </lineage>
</organism>
<evidence type="ECO:0000313" key="2">
    <source>
        <dbReference type="EMBL" id="EHQ90101.1"/>
    </source>
</evidence>
<dbReference type="Pfam" id="PF02663">
    <property type="entry name" value="FmdE"/>
    <property type="match status" value="1"/>
</dbReference>
<dbReference type="Proteomes" id="UP000005104">
    <property type="component" value="Chromosome"/>
</dbReference>
<dbReference type="HOGENOM" id="CLU_087508_0_0_9"/>
<accession>H5XVL8</accession>
<reference evidence="2 3" key="1">
    <citation type="submission" date="2011-11" db="EMBL/GenBank/DDBJ databases">
        <title>The Noncontiguous Finished genome of Desulfosporosinus youngiae DSM 17734.</title>
        <authorList>
            <consortium name="US DOE Joint Genome Institute (JGI-PGF)"/>
            <person name="Lucas S."/>
            <person name="Han J."/>
            <person name="Lapidus A."/>
            <person name="Cheng J.-F."/>
            <person name="Goodwin L."/>
            <person name="Pitluck S."/>
            <person name="Peters L."/>
            <person name="Ovchinnikova G."/>
            <person name="Lu M."/>
            <person name="Land M.L."/>
            <person name="Hauser L."/>
            <person name="Pester M."/>
            <person name="Spring S."/>
            <person name="Ollivier B."/>
            <person name="Rattei T."/>
            <person name="Klenk H.-P."/>
            <person name="Wagner M."/>
            <person name="Loy A."/>
            <person name="Woyke T.J."/>
        </authorList>
    </citation>
    <scope>NUCLEOTIDE SEQUENCE [LARGE SCALE GENOMIC DNA]</scope>
    <source>
        <strain evidence="2 3">DSM 17734</strain>
    </source>
</reference>
<evidence type="ECO:0000313" key="3">
    <source>
        <dbReference type="Proteomes" id="UP000005104"/>
    </source>
</evidence>
<keyword evidence="3" id="KW-1185">Reference proteome</keyword>
<dbReference type="SUPFAM" id="SSF143555">
    <property type="entry name" value="FwdE-like"/>
    <property type="match status" value="1"/>
</dbReference>
<dbReference type="AlphaFoldDB" id="H5XVL8"/>
<dbReference type="PANTHER" id="PTHR39418:SF1">
    <property type="entry name" value="DEHYDROGENASE"/>
    <property type="match status" value="1"/>
</dbReference>